<reference evidence="2" key="2">
    <citation type="submission" date="2015-06" db="UniProtKB">
        <authorList>
            <consortium name="EnsemblPlants"/>
        </authorList>
    </citation>
    <scope>IDENTIFICATION</scope>
</reference>
<keyword evidence="3" id="KW-1185">Reference proteome</keyword>
<evidence type="ECO:0000256" key="1">
    <source>
        <dbReference type="SAM" id="Phobius"/>
    </source>
</evidence>
<name>A0A0E0PJG4_ORYRU</name>
<evidence type="ECO:0000313" key="2">
    <source>
        <dbReference type="EnsemblPlants" id="ORUFI05G09230.1"/>
    </source>
</evidence>
<dbReference type="EnsemblPlants" id="ORUFI05G09230.1">
    <property type="protein sequence ID" value="ORUFI05G09230.1"/>
    <property type="gene ID" value="ORUFI05G09230"/>
</dbReference>
<dbReference type="HOGENOM" id="CLU_181074_0_0_1"/>
<sequence>MGTFAWSTDLNVGPLVVKPGINQTQVLLLAPHALMRIAVGASLSPRPPLHAAQLALGLCMILAALPPLTVVGVTLPPH</sequence>
<dbReference type="Gramene" id="ORUFI05G09230.1">
    <property type="protein sequence ID" value="ORUFI05G09230.1"/>
    <property type="gene ID" value="ORUFI05G09230"/>
</dbReference>
<keyword evidence="1" id="KW-0812">Transmembrane</keyword>
<dbReference type="Proteomes" id="UP000008022">
    <property type="component" value="Unassembled WGS sequence"/>
</dbReference>
<reference evidence="3" key="1">
    <citation type="submission" date="2013-06" db="EMBL/GenBank/DDBJ databases">
        <authorList>
            <person name="Zhao Q."/>
        </authorList>
    </citation>
    <scope>NUCLEOTIDE SEQUENCE</scope>
    <source>
        <strain evidence="3">cv. W1943</strain>
    </source>
</reference>
<proteinExistence type="predicted"/>
<keyword evidence="1" id="KW-1133">Transmembrane helix</keyword>
<organism evidence="2 3">
    <name type="scientific">Oryza rufipogon</name>
    <name type="common">Brownbeard rice</name>
    <name type="synonym">Asian wild rice</name>
    <dbReference type="NCBI Taxonomy" id="4529"/>
    <lineage>
        <taxon>Eukaryota</taxon>
        <taxon>Viridiplantae</taxon>
        <taxon>Streptophyta</taxon>
        <taxon>Embryophyta</taxon>
        <taxon>Tracheophyta</taxon>
        <taxon>Spermatophyta</taxon>
        <taxon>Magnoliopsida</taxon>
        <taxon>Liliopsida</taxon>
        <taxon>Poales</taxon>
        <taxon>Poaceae</taxon>
        <taxon>BOP clade</taxon>
        <taxon>Oryzoideae</taxon>
        <taxon>Oryzeae</taxon>
        <taxon>Oryzinae</taxon>
        <taxon>Oryza</taxon>
    </lineage>
</organism>
<feature type="transmembrane region" description="Helical" evidence="1">
    <location>
        <begin position="54"/>
        <end position="75"/>
    </location>
</feature>
<dbReference type="AlphaFoldDB" id="A0A0E0PJG4"/>
<keyword evidence="1" id="KW-0472">Membrane</keyword>
<evidence type="ECO:0000313" key="3">
    <source>
        <dbReference type="Proteomes" id="UP000008022"/>
    </source>
</evidence>
<protein>
    <submittedName>
        <fullName evidence="2">Uncharacterized protein</fullName>
    </submittedName>
</protein>
<accession>A0A0E0PJG4</accession>